<dbReference type="InterPro" id="IPR050855">
    <property type="entry name" value="NDM-1-like"/>
</dbReference>
<dbReference type="PROSITE" id="PS00092">
    <property type="entry name" value="N6_MTASE"/>
    <property type="match status" value="1"/>
</dbReference>
<evidence type="ECO:0000313" key="2">
    <source>
        <dbReference type="EMBL" id="GAI40229.1"/>
    </source>
</evidence>
<dbReference type="Pfam" id="PF00753">
    <property type="entry name" value="Lactamase_B"/>
    <property type="match status" value="1"/>
</dbReference>
<dbReference type="SUPFAM" id="SSF53335">
    <property type="entry name" value="S-adenosyl-L-methionine-dependent methyltransferases"/>
    <property type="match status" value="1"/>
</dbReference>
<dbReference type="PANTHER" id="PTHR42951">
    <property type="entry name" value="METALLO-BETA-LACTAMASE DOMAIN-CONTAINING"/>
    <property type="match status" value="1"/>
</dbReference>
<name>X1QAC7_9ZZZZ</name>
<comment type="caution">
    <text evidence="2">The sequence shown here is derived from an EMBL/GenBank/DDBJ whole genome shotgun (WGS) entry which is preliminary data.</text>
</comment>
<dbReference type="InterPro" id="IPR001279">
    <property type="entry name" value="Metallo-B-lactamas"/>
</dbReference>
<dbReference type="GO" id="GO:0003676">
    <property type="term" value="F:nucleic acid binding"/>
    <property type="evidence" value="ECO:0007669"/>
    <property type="project" value="InterPro"/>
</dbReference>
<accession>X1QAC7</accession>
<dbReference type="Gene3D" id="3.60.15.10">
    <property type="entry name" value="Ribonuclease Z/Hydroxyacylglutathione hydrolase-like"/>
    <property type="match status" value="1"/>
</dbReference>
<sequence>MQVHQIGGLGFDSNIYLIIDEVITLIDAGTGMNFETVKRNLSKFNLTANDVKLIINTHCHYDHVGGDRDFIEASGCKVAIHELEAELLRKGDRVITLVGGDARKLPALEVDAVATDPPFGRQASTAGVQLRDLYEQALPSIASVLRRKGYACITSPRELE</sequence>
<proteinExistence type="predicted"/>
<dbReference type="InterPro" id="IPR036866">
    <property type="entry name" value="RibonucZ/Hydroxyglut_hydro"/>
</dbReference>
<dbReference type="PANTHER" id="PTHR42951:SF4">
    <property type="entry name" value="ACYL-COENZYME A THIOESTERASE MBLAC2"/>
    <property type="match status" value="1"/>
</dbReference>
<dbReference type="SUPFAM" id="SSF56281">
    <property type="entry name" value="Metallo-hydrolase/oxidoreductase"/>
    <property type="match status" value="1"/>
</dbReference>
<organism evidence="2">
    <name type="scientific">marine sediment metagenome</name>
    <dbReference type="NCBI Taxonomy" id="412755"/>
    <lineage>
        <taxon>unclassified sequences</taxon>
        <taxon>metagenomes</taxon>
        <taxon>ecological metagenomes</taxon>
    </lineage>
</organism>
<reference evidence="2" key="1">
    <citation type="journal article" date="2014" name="Front. Microbiol.">
        <title>High frequency of phylogenetically diverse reductive dehalogenase-homologous genes in deep subseafloor sedimentary metagenomes.</title>
        <authorList>
            <person name="Kawai M."/>
            <person name="Futagami T."/>
            <person name="Toyoda A."/>
            <person name="Takaki Y."/>
            <person name="Nishi S."/>
            <person name="Hori S."/>
            <person name="Arai W."/>
            <person name="Tsubouchi T."/>
            <person name="Morono Y."/>
            <person name="Uchiyama I."/>
            <person name="Ito T."/>
            <person name="Fujiyama A."/>
            <person name="Inagaki F."/>
            <person name="Takami H."/>
        </authorList>
    </citation>
    <scope>NUCLEOTIDE SEQUENCE</scope>
    <source>
        <strain evidence="2">Expedition CK06-06</strain>
    </source>
</reference>
<dbReference type="InterPro" id="IPR029063">
    <property type="entry name" value="SAM-dependent_MTases_sf"/>
</dbReference>
<dbReference type="AlphaFoldDB" id="X1QAC7"/>
<dbReference type="EMBL" id="BARV01023742">
    <property type="protein sequence ID" value="GAI40229.1"/>
    <property type="molecule type" value="Genomic_DNA"/>
</dbReference>
<gene>
    <name evidence="2" type="ORF">S06H3_38890</name>
</gene>
<dbReference type="GO" id="GO:0008168">
    <property type="term" value="F:methyltransferase activity"/>
    <property type="evidence" value="ECO:0007669"/>
    <property type="project" value="InterPro"/>
</dbReference>
<evidence type="ECO:0000259" key="1">
    <source>
        <dbReference type="SMART" id="SM00849"/>
    </source>
</evidence>
<feature type="non-terminal residue" evidence="2">
    <location>
        <position position="160"/>
    </location>
</feature>
<feature type="domain" description="Metallo-beta-lactamase" evidence="1">
    <location>
        <begin position="12"/>
        <end position="153"/>
    </location>
</feature>
<dbReference type="SMART" id="SM00849">
    <property type="entry name" value="Lactamase_B"/>
    <property type="match status" value="1"/>
</dbReference>
<dbReference type="GO" id="GO:0032259">
    <property type="term" value="P:methylation"/>
    <property type="evidence" value="ECO:0007669"/>
    <property type="project" value="InterPro"/>
</dbReference>
<dbReference type="InterPro" id="IPR002052">
    <property type="entry name" value="DNA_methylase_N6_adenine_CS"/>
</dbReference>
<protein>
    <recommendedName>
        <fullName evidence="1">Metallo-beta-lactamase domain-containing protein</fullName>
    </recommendedName>
</protein>